<evidence type="ECO:0000313" key="3">
    <source>
        <dbReference type="Proteomes" id="UP000004095"/>
    </source>
</evidence>
<gene>
    <name evidence="2" type="ORF">M23134_04675</name>
</gene>
<name>A1ZRA5_MICM2</name>
<dbReference type="OrthoDB" id="598142at2"/>
<accession>A1ZRA5</accession>
<dbReference type="RefSeq" id="WP_004156321.1">
    <property type="nucleotide sequence ID" value="NZ_AAWS01000027.1"/>
</dbReference>
<protein>
    <recommendedName>
        <fullName evidence="4">DUF3127 domain-containing protein</fullName>
    </recommendedName>
</protein>
<feature type="region of interest" description="Disordered" evidence="1">
    <location>
        <begin position="92"/>
        <end position="129"/>
    </location>
</feature>
<dbReference type="Proteomes" id="UP000004095">
    <property type="component" value="Unassembled WGS sequence"/>
</dbReference>
<proteinExistence type="predicted"/>
<sequence length="129" mass="14750">MLEINGVLRQVLPLESGQGRNGEWKKQSFVIETMDQYPKSVCITMWGDKIDRLQQFNLGDEIKASINIESREYNGKWYTDVKAWRIDALNQASTPAAGNNPNTPMPEPPPFEETFNLKSDDTEQDDLPF</sequence>
<dbReference type="eggNOG" id="COG0629">
    <property type="taxonomic scope" value="Bacteria"/>
</dbReference>
<comment type="caution">
    <text evidence="2">The sequence shown here is derived from an EMBL/GenBank/DDBJ whole genome shotgun (WGS) entry which is preliminary data.</text>
</comment>
<organism evidence="2 3">
    <name type="scientific">Microscilla marina ATCC 23134</name>
    <dbReference type="NCBI Taxonomy" id="313606"/>
    <lineage>
        <taxon>Bacteria</taxon>
        <taxon>Pseudomonadati</taxon>
        <taxon>Bacteroidota</taxon>
        <taxon>Cytophagia</taxon>
        <taxon>Cytophagales</taxon>
        <taxon>Microscillaceae</taxon>
        <taxon>Microscilla</taxon>
    </lineage>
</organism>
<dbReference type="Pfam" id="PF11325">
    <property type="entry name" value="DUF3127"/>
    <property type="match status" value="1"/>
</dbReference>
<dbReference type="InterPro" id="IPR021474">
    <property type="entry name" value="DUF3127"/>
</dbReference>
<reference evidence="2 3" key="1">
    <citation type="submission" date="2007-01" db="EMBL/GenBank/DDBJ databases">
        <authorList>
            <person name="Haygood M."/>
            <person name="Podell S."/>
            <person name="Anderson C."/>
            <person name="Hopkinson B."/>
            <person name="Roe K."/>
            <person name="Barbeau K."/>
            <person name="Gaasterland T."/>
            <person name="Ferriera S."/>
            <person name="Johnson J."/>
            <person name="Kravitz S."/>
            <person name="Beeson K."/>
            <person name="Sutton G."/>
            <person name="Rogers Y.-H."/>
            <person name="Friedman R."/>
            <person name="Frazier M."/>
            <person name="Venter J.C."/>
        </authorList>
    </citation>
    <scope>NUCLEOTIDE SEQUENCE [LARGE SCALE GENOMIC DNA]</scope>
    <source>
        <strain evidence="2 3">ATCC 23134</strain>
    </source>
</reference>
<keyword evidence="3" id="KW-1185">Reference proteome</keyword>
<evidence type="ECO:0000256" key="1">
    <source>
        <dbReference type="SAM" id="MobiDB-lite"/>
    </source>
</evidence>
<evidence type="ECO:0000313" key="2">
    <source>
        <dbReference type="EMBL" id="EAY26995.1"/>
    </source>
</evidence>
<evidence type="ECO:0008006" key="4">
    <source>
        <dbReference type="Google" id="ProtNLM"/>
    </source>
</evidence>
<dbReference type="AlphaFoldDB" id="A1ZRA5"/>
<dbReference type="EMBL" id="AAWS01000027">
    <property type="protein sequence ID" value="EAY26995.1"/>
    <property type="molecule type" value="Genomic_DNA"/>
</dbReference>